<dbReference type="PANTHER" id="PTHR45631:SF212">
    <property type="entry name" value="PROTEIN KINASE DOMAIN-CONTAINING PROTEIN"/>
    <property type="match status" value="1"/>
</dbReference>
<proteinExistence type="predicted"/>
<dbReference type="InterPro" id="IPR017441">
    <property type="entry name" value="Protein_kinase_ATP_BS"/>
</dbReference>
<evidence type="ECO:0000256" key="10">
    <source>
        <dbReference type="ARBA" id="ARBA00022989"/>
    </source>
</evidence>
<evidence type="ECO:0000256" key="4">
    <source>
        <dbReference type="ARBA" id="ARBA00022679"/>
    </source>
</evidence>
<dbReference type="SUPFAM" id="SSF52047">
    <property type="entry name" value="RNI-like"/>
    <property type="match status" value="1"/>
</dbReference>
<dbReference type="Gene3D" id="3.80.10.10">
    <property type="entry name" value="Ribonuclease Inhibitor"/>
    <property type="match status" value="1"/>
</dbReference>
<evidence type="ECO:0000256" key="7">
    <source>
        <dbReference type="ARBA" id="ARBA00022741"/>
    </source>
</evidence>
<dbReference type="Gene3D" id="3.30.200.20">
    <property type="entry name" value="Phosphorylase Kinase, domain 1"/>
    <property type="match status" value="1"/>
</dbReference>
<evidence type="ECO:0000256" key="1">
    <source>
        <dbReference type="ARBA" id="ARBA00004167"/>
    </source>
</evidence>
<evidence type="ECO:0000313" key="17">
    <source>
        <dbReference type="EMBL" id="BBG95592.1"/>
    </source>
</evidence>
<evidence type="ECO:0000256" key="8">
    <source>
        <dbReference type="ARBA" id="ARBA00022777"/>
    </source>
</evidence>
<dbReference type="InterPro" id="IPR001245">
    <property type="entry name" value="Ser-Thr/Tyr_kinase_cat_dom"/>
</dbReference>
<keyword evidence="8 17" id="KW-0418">Kinase</keyword>
<dbReference type="EMBL" id="AP019297">
    <property type="protein sequence ID" value="BBG95592.1"/>
    <property type="molecule type" value="Genomic_DNA"/>
</dbReference>
<dbReference type="PANTHER" id="PTHR45631">
    <property type="entry name" value="OS07G0107800 PROTEIN-RELATED"/>
    <property type="match status" value="1"/>
</dbReference>
<evidence type="ECO:0000256" key="2">
    <source>
        <dbReference type="ARBA" id="ARBA00012513"/>
    </source>
</evidence>
<dbReference type="GO" id="GO:0004674">
    <property type="term" value="F:protein serine/threonine kinase activity"/>
    <property type="evidence" value="ECO:0007669"/>
    <property type="project" value="UniProtKB-KW"/>
</dbReference>
<sequence length="726" mass="81543">MFYQTDTGFISAGVNSQISSEFINSSLNMELRTLRYFPEGEQNCYTLKPEQGRSNNYLIRAVFMYGNYDGKNETPVFQLYLGVNSWTTVKDSYVVHEIIYAPLTDAIQVCLVNKDNGTPYISALEVRQLDNSLYQSGNGALALTSRINLGGSNKIIRYADDIYDRKWNHDQKNEWIPVTLAPKLTIETSNNGYKVPDKVLGTAVKCVSGPIYVSWQSNFALTGKTTYNFSISSVDSGLPPILNAYEIYQHKDFYRLPTIEKDATWGASQDLSHNQLTGPIPEFLAQLPYLRDLNLMGNQLEDAVPKALMEKHNSGGLTLNLDGNPDLCLVGSCKGKNRKVVAIVAPTVSVVVFIILCALAIYRIREKKRKGTRREWSLKAKNWRFTYSEIVNITNNFKSVIGEGGFGRVYHGSLIHGIEVAIKVLSSSSRQGSDEFQNEVDLLLGIHHKNLVSLFGYCNEGGNMALVYDYMACGNLQEHLLADRSTNVLTWKERLEIAVDAARGLDYLHNCCKPPIVHRDIKTSNILLSEDLQARIGDFGLCRVFTTDNETHISTDAKGTRGYVDPDYQFYGFWDCFIHLTPINFLSRYYHTGKLNRKSDVYSFGIVLLELITGLPAIKKGPPVVELCDWVGPHVQGKGIGDIVDPRLESYNINSAWRAIEVAMACIPSIAIQRPDISYVYDELKACLKMEMASEKPQIMEGYQTWSSSSIHTTPLDPKVERHHTC</sequence>
<protein>
    <recommendedName>
        <fullName evidence="2">non-specific serine/threonine protein kinase</fullName>
        <ecNumber evidence="2">2.7.11.1</ecNumber>
    </recommendedName>
</protein>
<dbReference type="InterPro" id="IPR011009">
    <property type="entry name" value="Kinase-like_dom_sf"/>
</dbReference>
<organism evidence="17">
    <name type="scientific">Prunus dulcis</name>
    <name type="common">Almond</name>
    <name type="synonym">Amygdalus dulcis</name>
    <dbReference type="NCBI Taxonomy" id="3755"/>
    <lineage>
        <taxon>Eukaryota</taxon>
        <taxon>Viridiplantae</taxon>
        <taxon>Streptophyta</taxon>
        <taxon>Embryophyta</taxon>
        <taxon>Tracheophyta</taxon>
        <taxon>Spermatophyta</taxon>
        <taxon>Magnoliopsida</taxon>
        <taxon>eudicotyledons</taxon>
        <taxon>Gunneridae</taxon>
        <taxon>Pentapetalae</taxon>
        <taxon>rosids</taxon>
        <taxon>fabids</taxon>
        <taxon>Rosales</taxon>
        <taxon>Rosaceae</taxon>
        <taxon>Amygdaloideae</taxon>
        <taxon>Amygdaleae</taxon>
        <taxon>Prunus</taxon>
    </lineage>
</organism>
<dbReference type="Gene3D" id="1.10.510.10">
    <property type="entry name" value="Transferase(Phosphotransferase) domain 1"/>
    <property type="match status" value="1"/>
</dbReference>
<dbReference type="InterPro" id="IPR024788">
    <property type="entry name" value="Malectin-like_Carb-bd_dom"/>
</dbReference>
<evidence type="ECO:0000256" key="5">
    <source>
        <dbReference type="ARBA" id="ARBA00022692"/>
    </source>
</evidence>
<dbReference type="FunFam" id="1.10.510.10:FF:001023">
    <property type="entry name" value="Os07g0541700 protein"/>
    <property type="match status" value="1"/>
</dbReference>
<dbReference type="SMART" id="SM00220">
    <property type="entry name" value="S_TKc"/>
    <property type="match status" value="1"/>
</dbReference>
<keyword evidence="6" id="KW-0732">Signal</keyword>
<dbReference type="GO" id="GO:0005524">
    <property type="term" value="F:ATP binding"/>
    <property type="evidence" value="ECO:0007669"/>
    <property type="project" value="UniProtKB-UniRule"/>
</dbReference>
<keyword evidence="10 15" id="KW-1133">Transmembrane helix</keyword>
<keyword evidence="9 14" id="KW-0067">ATP-binding</keyword>
<evidence type="ECO:0000256" key="6">
    <source>
        <dbReference type="ARBA" id="ARBA00022729"/>
    </source>
</evidence>
<dbReference type="InterPro" id="IPR032675">
    <property type="entry name" value="LRR_dom_sf"/>
</dbReference>
<name>A0A4Y1QUN4_PRUDU</name>
<evidence type="ECO:0000256" key="13">
    <source>
        <dbReference type="ARBA" id="ARBA00048679"/>
    </source>
</evidence>
<keyword evidence="4" id="KW-0808">Transferase</keyword>
<dbReference type="CDD" id="cd14066">
    <property type="entry name" value="STKc_IRAK"/>
    <property type="match status" value="1"/>
</dbReference>
<feature type="transmembrane region" description="Helical" evidence="15">
    <location>
        <begin position="340"/>
        <end position="364"/>
    </location>
</feature>
<dbReference type="PROSITE" id="PS50011">
    <property type="entry name" value="PROTEIN_KINASE_DOM"/>
    <property type="match status" value="1"/>
</dbReference>
<dbReference type="Pfam" id="PF07714">
    <property type="entry name" value="PK_Tyr_Ser-Thr"/>
    <property type="match status" value="1"/>
</dbReference>
<dbReference type="EC" id="2.7.11.1" evidence="2"/>
<feature type="domain" description="Protein kinase" evidence="16">
    <location>
        <begin position="395"/>
        <end position="688"/>
    </location>
</feature>
<keyword evidence="5 15" id="KW-0812">Transmembrane</keyword>
<dbReference type="PROSITE" id="PS00108">
    <property type="entry name" value="PROTEIN_KINASE_ST"/>
    <property type="match status" value="1"/>
</dbReference>
<dbReference type="GO" id="GO:0016020">
    <property type="term" value="C:membrane"/>
    <property type="evidence" value="ECO:0007669"/>
    <property type="project" value="UniProtKB-SubCell"/>
</dbReference>
<reference evidence="17" key="1">
    <citation type="journal article" date="2019" name="Science">
        <title>Mutation of a bHLH transcription factor allowed almond domestication.</title>
        <authorList>
            <person name="Sanchez-Perez R."/>
            <person name="Pavan S."/>
            <person name="Mazzeo R."/>
            <person name="Moldovan C."/>
            <person name="Aiese Cigliano R."/>
            <person name="Del Cueto J."/>
            <person name="Ricciardi F."/>
            <person name="Lotti C."/>
            <person name="Ricciardi L."/>
            <person name="Dicenta F."/>
            <person name="Lopez-Marques R.L."/>
            <person name="Lindberg Moller B."/>
        </authorList>
    </citation>
    <scope>NUCLEOTIDE SEQUENCE</scope>
</reference>
<dbReference type="Pfam" id="PF12819">
    <property type="entry name" value="Malectin_like"/>
    <property type="match status" value="1"/>
</dbReference>
<comment type="catalytic activity">
    <reaction evidence="12">
        <text>L-threonyl-[protein] + ATP = O-phospho-L-threonyl-[protein] + ADP + H(+)</text>
        <dbReference type="Rhea" id="RHEA:46608"/>
        <dbReference type="Rhea" id="RHEA-COMP:11060"/>
        <dbReference type="Rhea" id="RHEA-COMP:11605"/>
        <dbReference type="ChEBI" id="CHEBI:15378"/>
        <dbReference type="ChEBI" id="CHEBI:30013"/>
        <dbReference type="ChEBI" id="CHEBI:30616"/>
        <dbReference type="ChEBI" id="CHEBI:61977"/>
        <dbReference type="ChEBI" id="CHEBI:456216"/>
        <dbReference type="EC" id="2.7.11.1"/>
    </reaction>
</comment>
<dbReference type="PROSITE" id="PS00107">
    <property type="entry name" value="PROTEIN_KINASE_ATP"/>
    <property type="match status" value="1"/>
</dbReference>
<dbReference type="FunFam" id="3.30.200.20:FF:000394">
    <property type="entry name" value="Leucine-rich repeat receptor-like protein kinase"/>
    <property type="match status" value="1"/>
</dbReference>
<feature type="binding site" evidence="14">
    <location>
        <position position="423"/>
    </location>
    <ligand>
        <name>ATP</name>
        <dbReference type="ChEBI" id="CHEBI:30616"/>
    </ligand>
</feature>
<evidence type="ECO:0000256" key="9">
    <source>
        <dbReference type="ARBA" id="ARBA00022840"/>
    </source>
</evidence>
<dbReference type="AlphaFoldDB" id="A0A4Y1QUN4"/>
<evidence type="ECO:0000259" key="16">
    <source>
        <dbReference type="PROSITE" id="PS50011"/>
    </source>
</evidence>
<accession>A0A4Y1QUN4</accession>
<keyword evidence="7 14" id="KW-0547">Nucleotide-binding</keyword>
<evidence type="ECO:0000256" key="12">
    <source>
        <dbReference type="ARBA" id="ARBA00047899"/>
    </source>
</evidence>
<dbReference type="InterPro" id="IPR000719">
    <property type="entry name" value="Prot_kinase_dom"/>
</dbReference>
<evidence type="ECO:0000256" key="3">
    <source>
        <dbReference type="ARBA" id="ARBA00022527"/>
    </source>
</evidence>
<gene>
    <name evidence="17" type="ORF">Prudu_004179</name>
</gene>
<evidence type="ECO:0000256" key="15">
    <source>
        <dbReference type="SAM" id="Phobius"/>
    </source>
</evidence>
<dbReference type="InterPro" id="IPR008271">
    <property type="entry name" value="Ser/Thr_kinase_AS"/>
</dbReference>
<keyword evidence="11 15" id="KW-0472">Membrane</keyword>
<dbReference type="SUPFAM" id="SSF56112">
    <property type="entry name" value="Protein kinase-like (PK-like)"/>
    <property type="match status" value="1"/>
</dbReference>
<evidence type="ECO:0000256" key="11">
    <source>
        <dbReference type="ARBA" id="ARBA00023136"/>
    </source>
</evidence>
<comment type="subcellular location">
    <subcellularLocation>
        <location evidence="1">Membrane</location>
        <topology evidence="1">Single-pass membrane protein</topology>
    </subcellularLocation>
</comment>
<comment type="catalytic activity">
    <reaction evidence="13">
        <text>L-seryl-[protein] + ATP = O-phospho-L-seryl-[protein] + ADP + H(+)</text>
        <dbReference type="Rhea" id="RHEA:17989"/>
        <dbReference type="Rhea" id="RHEA-COMP:9863"/>
        <dbReference type="Rhea" id="RHEA-COMP:11604"/>
        <dbReference type="ChEBI" id="CHEBI:15378"/>
        <dbReference type="ChEBI" id="CHEBI:29999"/>
        <dbReference type="ChEBI" id="CHEBI:30616"/>
        <dbReference type="ChEBI" id="CHEBI:83421"/>
        <dbReference type="ChEBI" id="CHEBI:456216"/>
        <dbReference type="EC" id="2.7.11.1"/>
    </reaction>
</comment>
<evidence type="ECO:0000256" key="14">
    <source>
        <dbReference type="PROSITE-ProRule" id="PRU10141"/>
    </source>
</evidence>
<keyword evidence="3" id="KW-0723">Serine/threonine-protein kinase</keyword>